<dbReference type="GO" id="GO:0004315">
    <property type="term" value="F:3-oxoacyl-[acyl-carrier-protein] synthase activity"/>
    <property type="evidence" value="ECO:0007669"/>
    <property type="project" value="UniProtKB-EC"/>
</dbReference>
<dbReference type="Pfam" id="PF00109">
    <property type="entry name" value="ketoacyl-synt"/>
    <property type="match status" value="1"/>
</dbReference>
<dbReference type="Proteomes" id="UP000316621">
    <property type="component" value="Chromosome 10"/>
</dbReference>
<evidence type="ECO:0000313" key="5">
    <source>
        <dbReference type="Proteomes" id="UP000316621"/>
    </source>
</evidence>
<dbReference type="PANTHER" id="PTHR11712">
    <property type="entry name" value="POLYKETIDE SYNTHASE-RELATED"/>
    <property type="match status" value="1"/>
</dbReference>
<name>A0A4Y7LAC2_PAPSO</name>
<evidence type="ECO:0000313" key="4">
    <source>
        <dbReference type="EMBL" id="RZC81119.1"/>
    </source>
</evidence>
<dbReference type="GO" id="GO:0006633">
    <property type="term" value="P:fatty acid biosynthetic process"/>
    <property type="evidence" value="ECO:0007669"/>
    <property type="project" value="TreeGrafter"/>
</dbReference>
<dbReference type="InterPro" id="IPR016039">
    <property type="entry name" value="Thiolase-like"/>
</dbReference>
<dbReference type="Gramene" id="RZC81119">
    <property type="protein sequence ID" value="RZC81119"/>
    <property type="gene ID" value="C5167_043685"/>
</dbReference>
<dbReference type="InterPro" id="IPR000794">
    <property type="entry name" value="Beta-ketoacyl_synthase"/>
</dbReference>
<keyword evidence="2" id="KW-0808">Transferase</keyword>
<protein>
    <recommendedName>
        <fullName evidence="1">beta-ketoacyl-[acyl-carrier-protein] synthase I</fullName>
        <ecNumber evidence="1">2.3.1.41</ecNumber>
    </recommendedName>
</protein>
<sequence length="353" mass="40151">MYEDFHLKFILCVENSGKSSLSQRDDKFMLYMLTAGKKALDDGGISEEVMNELDKTRCGVLIGSGMGGMKVFNYAIEALRISYKKMNPFCVSLATTSMGSSMLTIDLEVLWHVEHFQKAKSIRPKLHALGILHGSAVKDFEDLGFFKLQQDRKDSWFIPTKLGTNYFVSSSDFSSPKQLQWEYAELNTSDRTSNMEVDNQMMNTNSHGGYVLRSDEDVGRSTWCSWIPQRSTDCIHDDANVDIPLDAMSDRERELASWETDLKRSEQDVKRRKNVITRDLVICSVNILKQAVNIHSDPARMLIRDSRVPAKLLKNDLANLQKKKRESFMLGGAGLNKSGIIRKSRRQSWISII</sequence>
<accession>A0A4Y7LAC2</accession>
<evidence type="ECO:0000256" key="1">
    <source>
        <dbReference type="ARBA" id="ARBA00013191"/>
    </source>
</evidence>
<organism evidence="4 5">
    <name type="scientific">Papaver somniferum</name>
    <name type="common">Opium poppy</name>
    <dbReference type="NCBI Taxonomy" id="3469"/>
    <lineage>
        <taxon>Eukaryota</taxon>
        <taxon>Viridiplantae</taxon>
        <taxon>Streptophyta</taxon>
        <taxon>Embryophyta</taxon>
        <taxon>Tracheophyta</taxon>
        <taxon>Spermatophyta</taxon>
        <taxon>Magnoliopsida</taxon>
        <taxon>Ranunculales</taxon>
        <taxon>Papaveraceae</taxon>
        <taxon>Papaveroideae</taxon>
        <taxon>Papaver</taxon>
    </lineage>
</organism>
<evidence type="ECO:0000259" key="3">
    <source>
        <dbReference type="Pfam" id="PF00109"/>
    </source>
</evidence>
<dbReference type="PANTHER" id="PTHR11712:SF332">
    <property type="entry name" value="3-OXOACYL-[ACYL-CARRIER-PROTEIN] SYNTHASE II, CHLOROPLASTIC"/>
    <property type="match status" value="1"/>
</dbReference>
<dbReference type="EMBL" id="CM010724">
    <property type="protein sequence ID" value="RZC81119.1"/>
    <property type="molecule type" value="Genomic_DNA"/>
</dbReference>
<evidence type="ECO:0000256" key="2">
    <source>
        <dbReference type="ARBA" id="ARBA00022679"/>
    </source>
</evidence>
<proteinExistence type="predicted"/>
<dbReference type="InterPro" id="IPR014030">
    <property type="entry name" value="Ketoacyl_synth_N"/>
</dbReference>
<dbReference type="Gene3D" id="3.40.47.10">
    <property type="match status" value="1"/>
</dbReference>
<dbReference type="AlphaFoldDB" id="A0A4Y7LAC2"/>
<dbReference type="GO" id="GO:0005739">
    <property type="term" value="C:mitochondrion"/>
    <property type="evidence" value="ECO:0007669"/>
    <property type="project" value="TreeGrafter"/>
</dbReference>
<gene>
    <name evidence="4" type="ORF">C5167_043685</name>
</gene>
<reference evidence="4 5" key="1">
    <citation type="journal article" date="2018" name="Science">
        <title>The opium poppy genome and morphinan production.</title>
        <authorList>
            <person name="Guo L."/>
            <person name="Winzer T."/>
            <person name="Yang X."/>
            <person name="Li Y."/>
            <person name="Ning Z."/>
            <person name="He Z."/>
            <person name="Teodor R."/>
            <person name="Lu Y."/>
            <person name="Bowser T.A."/>
            <person name="Graham I.A."/>
            <person name="Ye K."/>
        </authorList>
    </citation>
    <scope>NUCLEOTIDE SEQUENCE [LARGE SCALE GENOMIC DNA]</scope>
    <source>
        <strain evidence="5">cv. HN1</strain>
        <tissue evidence="4">Leaves</tissue>
    </source>
</reference>
<dbReference type="SUPFAM" id="SSF53901">
    <property type="entry name" value="Thiolase-like"/>
    <property type="match status" value="1"/>
</dbReference>
<keyword evidence="5" id="KW-1185">Reference proteome</keyword>
<dbReference type="STRING" id="3469.A0A4Y7LAC2"/>
<feature type="domain" description="Beta-ketoacyl synthase-like N-terminal" evidence="3">
    <location>
        <begin position="24"/>
        <end position="107"/>
    </location>
</feature>
<dbReference type="EC" id="2.3.1.41" evidence="1"/>